<dbReference type="AlphaFoldDB" id="A0A0G0T6P0"/>
<evidence type="ECO:0000259" key="1">
    <source>
        <dbReference type="SMART" id="SM00746"/>
    </source>
</evidence>
<dbReference type="EMBL" id="LBZL01000006">
    <property type="protein sequence ID" value="KKR70401.1"/>
    <property type="molecule type" value="Genomic_DNA"/>
</dbReference>
<accession>A0A0G0T6P0</accession>
<dbReference type="InterPro" id="IPR011017">
    <property type="entry name" value="TRASH_dom"/>
</dbReference>
<dbReference type="Proteomes" id="UP000034452">
    <property type="component" value="Unassembled WGS sequence"/>
</dbReference>
<reference evidence="2 3" key="1">
    <citation type="journal article" date="2015" name="Nature">
        <title>rRNA introns, odd ribosomes, and small enigmatic genomes across a large radiation of phyla.</title>
        <authorList>
            <person name="Brown C.T."/>
            <person name="Hug L.A."/>
            <person name="Thomas B.C."/>
            <person name="Sharon I."/>
            <person name="Castelle C.J."/>
            <person name="Singh A."/>
            <person name="Wilkins M.J."/>
            <person name="Williams K.H."/>
            <person name="Banfield J.F."/>
        </authorList>
    </citation>
    <scope>NUCLEOTIDE SEQUENCE [LARGE SCALE GENOMIC DNA]</scope>
</reference>
<organism evidence="2 3">
    <name type="scientific">Candidatus Nomurabacteria bacterium GW2011_GWB1_40_7</name>
    <dbReference type="NCBI Taxonomy" id="1618744"/>
    <lineage>
        <taxon>Bacteria</taxon>
        <taxon>Candidatus Nomuraibacteriota</taxon>
    </lineage>
</organism>
<dbReference type="SMART" id="SM00746">
    <property type="entry name" value="TRASH"/>
    <property type="match status" value="1"/>
</dbReference>
<evidence type="ECO:0000313" key="2">
    <source>
        <dbReference type="EMBL" id="KKR70401.1"/>
    </source>
</evidence>
<name>A0A0G0T6P0_9BACT</name>
<protein>
    <recommendedName>
        <fullName evidence="1">TRASH domain-containing protein</fullName>
    </recommendedName>
</protein>
<gene>
    <name evidence="2" type="ORF">UU13_C0006G0003</name>
</gene>
<comment type="caution">
    <text evidence="2">The sequence shown here is derived from an EMBL/GenBank/DDBJ whole genome shotgun (WGS) entry which is preliminary data.</text>
</comment>
<sequence>MFNLFKEKCPVCGMELEKGKNYPMESGKKFCSKNCKEEYKKQSNEKHSHHSGGCCH</sequence>
<proteinExistence type="predicted"/>
<feature type="domain" description="TRASH" evidence="1">
    <location>
        <begin position="9"/>
        <end position="43"/>
    </location>
</feature>
<evidence type="ECO:0000313" key="3">
    <source>
        <dbReference type="Proteomes" id="UP000034452"/>
    </source>
</evidence>